<dbReference type="EMBL" id="QMEY01000001">
    <property type="protein sequence ID" value="RBQ21876.1"/>
    <property type="molecule type" value="Genomic_DNA"/>
</dbReference>
<keyword evidence="3" id="KW-1185">Reference proteome</keyword>
<proteinExistence type="predicted"/>
<evidence type="ECO:0000313" key="3">
    <source>
        <dbReference type="Proteomes" id="UP000253303"/>
    </source>
</evidence>
<feature type="region of interest" description="Disordered" evidence="1">
    <location>
        <begin position="1"/>
        <end position="24"/>
    </location>
</feature>
<comment type="caution">
    <text evidence="2">The sequence shown here is derived from an EMBL/GenBank/DDBJ whole genome shotgun (WGS) entry which is preliminary data.</text>
</comment>
<sequence length="129" mass="14580">MSRGSAYDPHRPARRPGGRPEEAPRYRVLVHRQYLGHWGELVERVGLKQAQQFWDHVSRTPGSPDPIASISLLKGRAGRPKGEGWSRTFHYRVSSSARIDYQYCDAYTTGPEGDPHPVVVILTVNYSSH</sequence>
<evidence type="ECO:0000256" key="1">
    <source>
        <dbReference type="SAM" id="MobiDB-lite"/>
    </source>
</evidence>
<organism evidence="2 3">
    <name type="scientific">Spongiactinospora rosea</name>
    <dbReference type="NCBI Taxonomy" id="2248750"/>
    <lineage>
        <taxon>Bacteria</taxon>
        <taxon>Bacillati</taxon>
        <taxon>Actinomycetota</taxon>
        <taxon>Actinomycetes</taxon>
        <taxon>Streptosporangiales</taxon>
        <taxon>Streptosporangiaceae</taxon>
        <taxon>Spongiactinospora</taxon>
    </lineage>
</organism>
<protein>
    <submittedName>
        <fullName evidence="2">Uncharacterized protein</fullName>
    </submittedName>
</protein>
<gene>
    <name evidence="2" type="ORF">DP939_04165</name>
</gene>
<evidence type="ECO:0000313" key="2">
    <source>
        <dbReference type="EMBL" id="RBQ21876.1"/>
    </source>
</evidence>
<name>A0A366M6P6_9ACTN</name>
<dbReference type="AlphaFoldDB" id="A0A366M6P6"/>
<reference evidence="2 3" key="1">
    <citation type="submission" date="2018-06" db="EMBL/GenBank/DDBJ databases">
        <title>Sphaerisporangium craniellae sp. nov., isolated from a marine sponge in the South China Sea.</title>
        <authorList>
            <person name="Li L."/>
        </authorList>
    </citation>
    <scope>NUCLEOTIDE SEQUENCE [LARGE SCALE GENOMIC DNA]</scope>
    <source>
        <strain evidence="2 3">LHW63015</strain>
    </source>
</reference>
<accession>A0A366M6P6</accession>
<dbReference type="Proteomes" id="UP000253303">
    <property type="component" value="Unassembled WGS sequence"/>
</dbReference>